<keyword evidence="1" id="KW-0472">Membrane</keyword>
<evidence type="ECO:0000313" key="2">
    <source>
        <dbReference type="EMBL" id="GAN44919.1"/>
    </source>
</evidence>
<name>A0A0K8QJT0_9GAMM</name>
<dbReference type="RefSeq" id="WP_062534713.1">
    <property type="nucleotide sequence ID" value="NZ_DF970152.1"/>
</dbReference>
<dbReference type="AlphaFoldDB" id="A0A0K8QJT0"/>
<keyword evidence="4" id="KW-1185">Reference proteome</keyword>
<gene>
    <name evidence="2" type="ORF">MBSD_1457</name>
    <name evidence="3" type="ORF">MBSD_n0459</name>
</gene>
<organism evidence="3">
    <name type="scientific">Mizugakiibacter sediminis</name>
    <dbReference type="NCBI Taxonomy" id="1475481"/>
    <lineage>
        <taxon>Bacteria</taxon>
        <taxon>Pseudomonadati</taxon>
        <taxon>Pseudomonadota</taxon>
        <taxon>Gammaproteobacteria</taxon>
        <taxon>Lysobacterales</taxon>
        <taxon>Rhodanobacteraceae</taxon>
        <taxon>Mizugakiibacter</taxon>
    </lineage>
</organism>
<dbReference type="EMBL" id="DF952379">
    <property type="protein sequence ID" value="GAN44919.1"/>
    <property type="molecule type" value="Genomic_DNA"/>
</dbReference>
<evidence type="ECO:0000313" key="4">
    <source>
        <dbReference type="Proteomes" id="UP000253740"/>
    </source>
</evidence>
<evidence type="ECO:0008006" key="5">
    <source>
        <dbReference type="Google" id="ProtNLM"/>
    </source>
</evidence>
<feature type="transmembrane region" description="Helical" evidence="1">
    <location>
        <begin position="48"/>
        <end position="71"/>
    </location>
</feature>
<evidence type="ECO:0000256" key="1">
    <source>
        <dbReference type="SAM" id="Phobius"/>
    </source>
</evidence>
<dbReference type="STRING" id="1475481.GCA_000953855_00467"/>
<reference evidence="2" key="1">
    <citation type="submission" date="2015-03" db="EMBL/GenBank/DDBJ databases">
        <title>Draft genome sequence of Mizugakiibacter sediminis skMP5.</title>
        <authorList>
            <person name="Watanabe T."/>
            <person name="Kojima H."/>
            <person name="Fukui M."/>
        </authorList>
    </citation>
    <scope>NUCLEOTIDE SEQUENCE</scope>
    <source>
        <strain evidence="2">SkMP5</strain>
    </source>
</reference>
<proteinExistence type="predicted"/>
<keyword evidence="1" id="KW-1133">Transmembrane helix</keyword>
<feature type="transmembrane region" description="Helical" evidence="1">
    <location>
        <begin position="152"/>
        <end position="170"/>
    </location>
</feature>
<feature type="transmembrane region" description="Helical" evidence="1">
    <location>
        <begin position="83"/>
        <end position="104"/>
    </location>
</feature>
<evidence type="ECO:0000313" key="3">
    <source>
        <dbReference type="EMBL" id="GAP65170.1"/>
    </source>
</evidence>
<dbReference type="Proteomes" id="UP000253740">
    <property type="component" value="Unassembled WGS sequence"/>
</dbReference>
<reference evidence="3" key="2">
    <citation type="submission" date="2015-08" db="EMBL/GenBank/DDBJ databases">
        <title>Complete DNA Sequence of Pseudomonas syringae pv. actinidiae, the Causal Agent of Kiwifruit Canker Disease.</title>
        <authorList>
            <person name="Rikkerink E.H.A."/>
            <person name="Fineran P.C."/>
        </authorList>
    </citation>
    <scope>NUCLEOTIDE SEQUENCE</scope>
    <source>
        <strain evidence="3">SkMP5</strain>
    </source>
</reference>
<protein>
    <recommendedName>
        <fullName evidence="5">Yip1 domain-containing protein</fullName>
    </recommendedName>
</protein>
<feature type="transmembrane region" description="Helical" evidence="1">
    <location>
        <begin position="21"/>
        <end position="42"/>
    </location>
</feature>
<dbReference type="EMBL" id="DF970152">
    <property type="protein sequence ID" value="GAP65170.1"/>
    <property type="molecule type" value="Genomic_DNA"/>
</dbReference>
<feature type="transmembrane region" description="Helical" evidence="1">
    <location>
        <begin position="116"/>
        <end position="140"/>
    </location>
</feature>
<accession>A0A0K8QJT0</accession>
<dbReference type="HOGENOM" id="CLU_128121_1_0_6"/>
<keyword evidence="1" id="KW-0812">Transmembrane</keyword>
<sequence length="172" mass="18177">MRELFPIVRDLCLLRRGPQDLPYAPRLPLWLGLALVALQMLASGLHGGAGAGLAGGIASVLFLLGAVYLLLALRGQRARYVQTASALLGVLLAFSLLALPLALAMGPRLDMMHPTALQLVLVWPLLGIAVWQLCAIAHVLRHALEVPFAGGLLLALLLGIGNFALVQSVFPA</sequence>